<comment type="cofactor">
    <cofactor evidence="1">
        <name>FAD</name>
        <dbReference type="ChEBI" id="CHEBI:57692"/>
    </cofactor>
</comment>
<evidence type="ECO:0000256" key="3">
    <source>
        <dbReference type="ARBA" id="ARBA00022827"/>
    </source>
</evidence>
<dbReference type="GO" id="GO:0016491">
    <property type="term" value="F:oxidoreductase activity"/>
    <property type="evidence" value="ECO:0007669"/>
    <property type="project" value="InterPro"/>
</dbReference>
<dbReference type="STRING" id="1797197.A2Y75_03530"/>
<name>A0A1F2WHE6_9ACTN</name>
<dbReference type="PANTHER" id="PTHR43429">
    <property type="entry name" value="PYRIDINE NUCLEOTIDE-DISULFIDE OXIDOREDUCTASE DOMAIN-CONTAINING"/>
    <property type="match status" value="1"/>
</dbReference>
<dbReference type="InterPro" id="IPR050260">
    <property type="entry name" value="FAD-bd_OxRdtase"/>
</dbReference>
<feature type="domain" description="FAD/NAD(P)-binding" evidence="4">
    <location>
        <begin position="2"/>
        <end position="299"/>
    </location>
</feature>
<protein>
    <recommendedName>
        <fullName evidence="8">NAD(P)/FAD-dependent oxidoreductase</fullName>
    </recommendedName>
</protein>
<dbReference type="PRINTS" id="PR00411">
    <property type="entry name" value="PNDRDTASEI"/>
</dbReference>
<evidence type="ECO:0000259" key="4">
    <source>
        <dbReference type="Pfam" id="PF07992"/>
    </source>
</evidence>
<evidence type="ECO:0000313" key="7">
    <source>
        <dbReference type="Proteomes" id="UP000177876"/>
    </source>
</evidence>
<proteinExistence type="predicted"/>
<dbReference type="Gene3D" id="3.30.390.30">
    <property type="match status" value="1"/>
</dbReference>
<comment type="caution">
    <text evidence="6">The sequence shown here is derived from an EMBL/GenBank/DDBJ whole genome shotgun (WGS) entry which is preliminary data.</text>
</comment>
<gene>
    <name evidence="6" type="ORF">A2Y75_03530</name>
</gene>
<dbReference type="InterPro" id="IPR016156">
    <property type="entry name" value="FAD/NAD-linked_Rdtase_dimer_sf"/>
</dbReference>
<dbReference type="InterPro" id="IPR023753">
    <property type="entry name" value="FAD/NAD-binding_dom"/>
</dbReference>
<dbReference type="SUPFAM" id="SSF51905">
    <property type="entry name" value="FAD/NAD(P)-binding domain"/>
    <property type="match status" value="2"/>
</dbReference>
<dbReference type="PANTHER" id="PTHR43429:SF3">
    <property type="entry name" value="NITRITE REDUCTASE [NAD(P)H]"/>
    <property type="match status" value="1"/>
</dbReference>
<organism evidence="6 7">
    <name type="scientific">Candidatus Solincola sediminis</name>
    <dbReference type="NCBI Taxonomy" id="1797199"/>
    <lineage>
        <taxon>Bacteria</taxon>
        <taxon>Bacillati</taxon>
        <taxon>Actinomycetota</taxon>
        <taxon>Candidatus Geothermincolia</taxon>
        <taxon>Candidatus Geothermincolales</taxon>
        <taxon>Candidatus Geothermincolaceae</taxon>
        <taxon>Candidatus Solincola</taxon>
    </lineage>
</organism>
<evidence type="ECO:0000256" key="1">
    <source>
        <dbReference type="ARBA" id="ARBA00001974"/>
    </source>
</evidence>
<dbReference type="Gene3D" id="3.50.50.60">
    <property type="entry name" value="FAD/NAD(P)-binding domain"/>
    <property type="match status" value="2"/>
</dbReference>
<dbReference type="InterPro" id="IPR036188">
    <property type="entry name" value="FAD/NAD-bd_sf"/>
</dbReference>
<dbReference type="Proteomes" id="UP000177876">
    <property type="component" value="Unassembled WGS sequence"/>
</dbReference>
<feature type="domain" description="NADH-rubredoxin oxidoreductase C-terminal" evidence="5">
    <location>
        <begin position="325"/>
        <end position="388"/>
    </location>
</feature>
<dbReference type="Pfam" id="PF18267">
    <property type="entry name" value="Rubredoxin_C"/>
    <property type="match status" value="1"/>
</dbReference>
<reference evidence="6 7" key="1">
    <citation type="journal article" date="2016" name="Nat. Commun.">
        <title>Thousands of microbial genomes shed light on interconnected biogeochemical processes in an aquifer system.</title>
        <authorList>
            <person name="Anantharaman K."/>
            <person name="Brown C.T."/>
            <person name="Hug L.A."/>
            <person name="Sharon I."/>
            <person name="Castelle C.J."/>
            <person name="Probst A.J."/>
            <person name="Thomas B.C."/>
            <person name="Singh A."/>
            <person name="Wilkins M.J."/>
            <person name="Karaoz U."/>
            <person name="Brodie E.L."/>
            <person name="Williams K.H."/>
            <person name="Hubbard S.S."/>
            <person name="Banfield J.F."/>
        </authorList>
    </citation>
    <scope>NUCLEOTIDE SEQUENCE [LARGE SCALE GENOMIC DNA]</scope>
</reference>
<evidence type="ECO:0000313" key="6">
    <source>
        <dbReference type="EMBL" id="OFW56288.1"/>
    </source>
</evidence>
<accession>A0A1F2WHE6</accession>
<keyword evidence="3" id="KW-0274">FAD</keyword>
<keyword evidence="2" id="KW-0285">Flavoprotein</keyword>
<sequence length="419" mass="45386">MNYLIIGNGGAGLRAAQTIRSRDPEAKITMLDGEPYPCYYRMRLPDYISGWKDRDSLFVVKEDFYAQHGIDLLSSTTAVAVKPDEHSVQLDSGDSLTYDRLLIASGAKVRKLSCPGCEIDGVVYLRTLDQAEDILRRGKEAKNAVALGGGLLGVEMARCFNEMGLTSYYLIREDRFWPQMLDITASLMVERVLEEKGVILEKKNAIEEILGEGGRVTGVATTAGEKLAADIVGIAIGVESKIDFLEGSGIETGRGIIVDDHLRTNQPDVFAAGDVAQAYNVVTGTQEVVTSWLNTQRQGDTAGINMTGGDKALGGVVNFNVIVIYGLPVACIGMNLPPEGEGYEQLTGDYPKGKEYRKLVLRDGVLVGCILVGKINEATAMEQLIKMEADVSAFKKRLFEPGFDAKALLEELGTAKMAG</sequence>
<dbReference type="PRINTS" id="PR00368">
    <property type="entry name" value="FADPNR"/>
</dbReference>
<evidence type="ECO:0000256" key="2">
    <source>
        <dbReference type="ARBA" id="ARBA00022630"/>
    </source>
</evidence>
<evidence type="ECO:0008006" key="8">
    <source>
        <dbReference type="Google" id="ProtNLM"/>
    </source>
</evidence>
<evidence type="ECO:0000259" key="5">
    <source>
        <dbReference type="Pfam" id="PF18267"/>
    </source>
</evidence>
<dbReference type="Pfam" id="PF07992">
    <property type="entry name" value="Pyr_redox_2"/>
    <property type="match status" value="1"/>
</dbReference>
<dbReference type="EMBL" id="MELK01000047">
    <property type="protein sequence ID" value="OFW56288.1"/>
    <property type="molecule type" value="Genomic_DNA"/>
</dbReference>
<dbReference type="InterPro" id="IPR041575">
    <property type="entry name" value="Rubredoxin_C"/>
</dbReference>
<dbReference type="AlphaFoldDB" id="A0A1F2WHE6"/>